<evidence type="ECO:0000313" key="7">
    <source>
        <dbReference type="EMBL" id="CAB4588674.1"/>
    </source>
</evidence>
<dbReference type="EMBL" id="CAEZSR010000213">
    <property type="protein sequence ID" value="CAB4588674.1"/>
    <property type="molecule type" value="Genomic_DNA"/>
</dbReference>
<accession>A0A6J6FNV3</accession>
<dbReference type="Pfam" id="PF00005">
    <property type="entry name" value="ABC_tran"/>
    <property type="match status" value="1"/>
</dbReference>
<feature type="region of interest" description="Disordered" evidence="5">
    <location>
        <begin position="331"/>
        <end position="358"/>
    </location>
</feature>
<proteinExistence type="inferred from homology"/>
<sequence length="358" mass="38063">MAVSVCSGRAYGDLVERDLPDAGGTGTDAPAIVTRALTKRFGDSVALDGLDLEVRAGEVFGFLGPNGAGKTTTIRLLLDLARPTSGSATVLGLDPRRDGPVLRRRIGYLPGDVNLPARLTGRAMLADHAAVRGLDLHRPVDELAERLGADLDRPMGDLSLGNRRKVAMIAAFAHRPDLLVLDEPTGGLDPLVQQTFRSLAREAAAEGRTVFLSSHVLDEVQHVADRVAVLRAGRLVAEDRIDVLLSRLNRTCVVRFDPRPGMVPSAEVFHRVPGVTEVHHLHDGEIEISLEGPAGPLLEALAPWSPLDLATHEPDLEDLFLGYYGAEHAPAPTAPARPTDPAVAPAAPAVPDPASVTR</sequence>
<protein>
    <submittedName>
        <fullName evidence="7">Unannotated protein</fullName>
    </submittedName>
</protein>
<evidence type="ECO:0000256" key="4">
    <source>
        <dbReference type="ARBA" id="ARBA00022840"/>
    </source>
</evidence>
<dbReference type="SUPFAM" id="SSF52540">
    <property type="entry name" value="P-loop containing nucleoside triphosphate hydrolases"/>
    <property type="match status" value="1"/>
</dbReference>
<dbReference type="PROSITE" id="PS00211">
    <property type="entry name" value="ABC_TRANSPORTER_1"/>
    <property type="match status" value="1"/>
</dbReference>
<dbReference type="CDD" id="cd03230">
    <property type="entry name" value="ABC_DR_subfamily_A"/>
    <property type="match status" value="1"/>
</dbReference>
<dbReference type="AlphaFoldDB" id="A0A6J6FNV3"/>
<evidence type="ECO:0000259" key="6">
    <source>
        <dbReference type="PROSITE" id="PS50893"/>
    </source>
</evidence>
<evidence type="ECO:0000256" key="2">
    <source>
        <dbReference type="ARBA" id="ARBA00022448"/>
    </source>
</evidence>
<reference evidence="7" key="1">
    <citation type="submission" date="2020-05" db="EMBL/GenBank/DDBJ databases">
        <authorList>
            <person name="Chiriac C."/>
            <person name="Salcher M."/>
            <person name="Ghai R."/>
            <person name="Kavagutti S V."/>
        </authorList>
    </citation>
    <scope>NUCLEOTIDE SEQUENCE</scope>
</reference>
<keyword evidence="3" id="KW-0547">Nucleotide-binding</keyword>
<dbReference type="PROSITE" id="PS50893">
    <property type="entry name" value="ABC_TRANSPORTER_2"/>
    <property type="match status" value="1"/>
</dbReference>
<feature type="domain" description="ABC transporter" evidence="6">
    <location>
        <begin position="32"/>
        <end position="257"/>
    </location>
</feature>
<dbReference type="InterPro" id="IPR017871">
    <property type="entry name" value="ABC_transporter-like_CS"/>
</dbReference>
<dbReference type="GO" id="GO:0016887">
    <property type="term" value="F:ATP hydrolysis activity"/>
    <property type="evidence" value="ECO:0007669"/>
    <property type="project" value="InterPro"/>
</dbReference>
<dbReference type="InterPro" id="IPR027417">
    <property type="entry name" value="P-loop_NTPase"/>
</dbReference>
<name>A0A6J6FNV3_9ZZZZ</name>
<evidence type="ECO:0000256" key="5">
    <source>
        <dbReference type="SAM" id="MobiDB-lite"/>
    </source>
</evidence>
<dbReference type="Gene3D" id="3.40.50.300">
    <property type="entry name" value="P-loop containing nucleotide triphosphate hydrolases"/>
    <property type="match status" value="1"/>
</dbReference>
<dbReference type="PANTHER" id="PTHR42711:SF5">
    <property type="entry name" value="ABC TRANSPORTER ATP-BINDING PROTEIN NATA"/>
    <property type="match status" value="1"/>
</dbReference>
<evidence type="ECO:0000256" key="3">
    <source>
        <dbReference type="ARBA" id="ARBA00022741"/>
    </source>
</evidence>
<keyword evidence="2" id="KW-0813">Transport</keyword>
<gene>
    <name evidence="7" type="ORF">UFOPK1493_03616</name>
</gene>
<dbReference type="InterPro" id="IPR003593">
    <property type="entry name" value="AAA+_ATPase"/>
</dbReference>
<keyword evidence="4" id="KW-0067">ATP-binding</keyword>
<dbReference type="InterPro" id="IPR003439">
    <property type="entry name" value="ABC_transporter-like_ATP-bd"/>
</dbReference>
<organism evidence="7">
    <name type="scientific">freshwater metagenome</name>
    <dbReference type="NCBI Taxonomy" id="449393"/>
    <lineage>
        <taxon>unclassified sequences</taxon>
        <taxon>metagenomes</taxon>
        <taxon>ecological metagenomes</taxon>
    </lineage>
</organism>
<evidence type="ECO:0000256" key="1">
    <source>
        <dbReference type="ARBA" id="ARBA00005417"/>
    </source>
</evidence>
<comment type="similarity">
    <text evidence="1">Belongs to the ABC transporter superfamily.</text>
</comment>
<dbReference type="GO" id="GO:0005524">
    <property type="term" value="F:ATP binding"/>
    <property type="evidence" value="ECO:0007669"/>
    <property type="project" value="UniProtKB-KW"/>
</dbReference>
<dbReference type="InterPro" id="IPR050763">
    <property type="entry name" value="ABC_transporter_ATP-binding"/>
</dbReference>
<dbReference type="PANTHER" id="PTHR42711">
    <property type="entry name" value="ABC TRANSPORTER ATP-BINDING PROTEIN"/>
    <property type="match status" value="1"/>
</dbReference>
<dbReference type="SMART" id="SM00382">
    <property type="entry name" value="AAA"/>
    <property type="match status" value="1"/>
</dbReference>